<dbReference type="Gene3D" id="2.40.330.10">
    <property type="entry name" value="DNA-binding pseudobarrel domain"/>
    <property type="match status" value="2"/>
</dbReference>
<dbReference type="Proteomes" id="UP000215914">
    <property type="component" value="Chromosome 12"/>
</dbReference>
<dbReference type="OMA" id="NECGDMH"/>
<name>A0A251T4Z9_HELAN</name>
<dbReference type="GO" id="GO:0005634">
    <property type="term" value="C:nucleus"/>
    <property type="evidence" value="ECO:0007669"/>
    <property type="project" value="UniProtKB-SubCell"/>
</dbReference>
<dbReference type="EMBL" id="CM007901">
    <property type="protein sequence ID" value="OTG05879.1"/>
    <property type="molecule type" value="Genomic_DNA"/>
</dbReference>
<sequence length="225" mass="26381">MRSHRKLRNFYRFITSDTDQTGLKIPKKFTKDHRKQILLNNNVLLIVSDDKVWHLGWTVSDDGKLWLQKGWPEFHKHYCLKFGHLLVFKHLGKSKFHVRIFDPGYIELYNLQPEKEIESKRSFTVTVRYAYLRSSMLYVPVRFYRRCLGGYKKNVRCVLQMAQGGSWGGVNCRVVNKSRAGLYGQNWKKFSDENHLGLGDVCVFELINDVENVMKVTISRACGDE</sequence>
<evidence type="ECO:0000256" key="1">
    <source>
        <dbReference type="ARBA" id="ARBA00004123"/>
    </source>
</evidence>
<dbReference type="InterPro" id="IPR015300">
    <property type="entry name" value="DNA-bd_pseudobarrel_sf"/>
</dbReference>
<gene>
    <name evidence="8" type="ORF">HannXRQ_Chr12g0378521</name>
    <name evidence="7" type="ORF">HanXRQr2_Chr12g0558741</name>
</gene>
<accession>A0A251T4Z9</accession>
<dbReference type="OrthoDB" id="623918at2759"/>
<keyword evidence="2" id="KW-0805">Transcription regulation</keyword>
<dbReference type="PROSITE" id="PS50863">
    <property type="entry name" value="B3"/>
    <property type="match status" value="2"/>
</dbReference>
<keyword evidence="9" id="KW-1185">Reference proteome</keyword>
<dbReference type="SMART" id="SM01019">
    <property type="entry name" value="B3"/>
    <property type="match status" value="2"/>
</dbReference>
<dbReference type="FunCoup" id="A0A251T4Z9">
    <property type="interactions" value="4545"/>
</dbReference>
<feature type="domain" description="TF-B3" evidence="6">
    <location>
        <begin position="8"/>
        <end position="104"/>
    </location>
</feature>
<keyword evidence="3 8" id="KW-0238">DNA-binding</keyword>
<dbReference type="InParanoid" id="A0A251T4Z9"/>
<dbReference type="SUPFAM" id="SSF101936">
    <property type="entry name" value="DNA-binding pseudobarrel domain"/>
    <property type="match status" value="2"/>
</dbReference>
<evidence type="ECO:0000313" key="7">
    <source>
        <dbReference type="EMBL" id="KAF5779383.1"/>
    </source>
</evidence>
<evidence type="ECO:0000256" key="2">
    <source>
        <dbReference type="ARBA" id="ARBA00023015"/>
    </source>
</evidence>
<evidence type="ECO:0000256" key="4">
    <source>
        <dbReference type="ARBA" id="ARBA00023163"/>
    </source>
</evidence>
<dbReference type="AlphaFoldDB" id="A0A251T4Z9"/>
<reference evidence="7 9" key="1">
    <citation type="journal article" date="2017" name="Nature">
        <title>The sunflower genome provides insights into oil metabolism, flowering and Asterid evolution.</title>
        <authorList>
            <person name="Badouin H."/>
            <person name="Gouzy J."/>
            <person name="Grassa C.J."/>
            <person name="Murat F."/>
            <person name="Staton S.E."/>
            <person name="Cottret L."/>
            <person name="Lelandais-Briere C."/>
            <person name="Owens G.L."/>
            <person name="Carrere S."/>
            <person name="Mayjonade B."/>
            <person name="Legrand L."/>
            <person name="Gill N."/>
            <person name="Kane N.C."/>
            <person name="Bowers J.E."/>
            <person name="Hubner S."/>
            <person name="Bellec A."/>
            <person name="Berard A."/>
            <person name="Berges H."/>
            <person name="Blanchet N."/>
            <person name="Boniface M.C."/>
            <person name="Brunel D."/>
            <person name="Catrice O."/>
            <person name="Chaidir N."/>
            <person name="Claudel C."/>
            <person name="Donnadieu C."/>
            <person name="Faraut T."/>
            <person name="Fievet G."/>
            <person name="Helmstetter N."/>
            <person name="King M."/>
            <person name="Knapp S.J."/>
            <person name="Lai Z."/>
            <person name="Le Paslier M.C."/>
            <person name="Lippi Y."/>
            <person name="Lorenzon L."/>
            <person name="Mandel J.R."/>
            <person name="Marage G."/>
            <person name="Marchand G."/>
            <person name="Marquand E."/>
            <person name="Bret-Mestries E."/>
            <person name="Morien E."/>
            <person name="Nambeesan S."/>
            <person name="Nguyen T."/>
            <person name="Pegot-Espagnet P."/>
            <person name="Pouilly N."/>
            <person name="Raftis F."/>
            <person name="Sallet E."/>
            <person name="Schiex T."/>
            <person name="Thomas J."/>
            <person name="Vandecasteele C."/>
            <person name="Vares D."/>
            <person name="Vear F."/>
            <person name="Vautrin S."/>
            <person name="Crespi M."/>
            <person name="Mangin B."/>
            <person name="Burke J.M."/>
            <person name="Salse J."/>
            <person name="Munos S."/>
            <person name="Vincourt P."/>
            <person name="Rieseberg L.H."/>
            <person name="Langlade N.B."/>
        </authorList>
    </citation>
    <scope>NUCLEOTIDE SEQUENCE [LARGE SCALE GENOMIC DNA]</scope>
    <source>
        <strain evidence="9">cv. SF193</strain>
        <tissue evidence="7">Leaves</tissue>
    </source>
</reference>
<evidence type="ECO:0000256" key="5">
    <source>
        <dbReference type="ARBA" id="ARBA00023242"/>
    </source>
</evidence>
<evidence type="ECO:0000313" key="9">
    <source>
        <dbReference type="Proteomes" id="UP000215914"/>
    </source>
</evidence>
<reference evidence="7" key="3">
    <citation type="submission" date="2020-06" db="EMBL/GenBank/DDBJ databases">
        <title>Helianthus annuus Genome sequencing and assembly Release 2.</title>
        <authorList>
            <person name="Gouzy J."/>
            <person name="Langlade N."/>
            <person name="Munos S."/>
        </authorList>
    </citation>
    <scope>NUCLEOTIDE SEQUENCE</scope>
    <source>
        <tissue evidence="7">Leaves</tissue>
    </source>
</reference>
<dbReference type="PANTHER" id="PTHR31920:SF129">
    <property type="entry name" value="B3 DOMAIN-CONTAINING TRANSCRIPTION FACTOR VRN1-LIKE"/>
    <property type="match status" value="1"/>
</dbReference>
<dbReference type="Pfam" id="PF02362">
    <property type="entry name" value="B3"/>
    <property type="match status" value="2"/>
</dbReference>
<protein>
    <submittedName>
        <fullName evidence="8">Putative DNA-binding pseudobarrel domain-containing protein</fullName>
    </submittedName>
    <submittedName>
        <fullName evidence="7">Transcription factor B3-Domain family</fullName>
    </submittedName>
</protein>
<organism evidence="8 9">
    <name type="scientific">Helianthus annuus</name>
    <name type="common">Common sunflower</name>
    <dbReference type="NCBI Taxonomy" id="4232"/>
    <lineage>
        <taxon>Eukaryota</taxon>
        <taxon>Viridiplantae</taxon>
        <taxon>Streptophyta</taxon>
        <taxon>Embryophyta</taxon>
        <taxon>Tracheophyta</taxon>
        <taxon>Spermatophyta</taxon>
        <taxon>Magnoliopsida</taxon>
        <taxon>eudicotyledons</taxon>
        <taxon>Gunneridae</taxon>
        <taxon>Pentapetalae</taxon>
        <taxon>asterids</taxon>
        <taxon>campanulids</taxon>
        <taxon>Asterales</taxon>
        <taxon>Asteraceae</taxon>
        <taxon>Asteroideae</taxon>
        <taxon>Heliantheae alliance</taxon>
        <taxon>Heliantheae</taxon>
        <taxon>Helianthus</taxon>
    </lineage>
</organism>
<dbReference type="CDD" id="cd10017">
    <property type="entry name" value="B3_DNA"/>
    <property type="match status" value="2"/>
</dbReference>
<evidence type="ECO:0000259" key="6">
    <source>
        <dbReference type="PROSITE" id="PS50863"/>
    </source>
</evidence>
<dbReference type="EMBL" id="MNCJ02000327">
    <property type="protein sequence ID" value="KAF5779383.1"/>
    <property type="molecule type" value="Genomic_DNA"/>
</dbReference>
<dbReference type="Gramene" id="mRNA:HanXRQr2_Chr12g0558741">
    <property type="protein sequence ID" value="mRNA:HanXRQr2_Chr12g0558741"/>
    <property type="gene ID" value="HanXRQr2_Chr12g0558741"/>
</dbReference>
<comment type="subcellular location">
    <subcellularLocation>
        <location evidence="1">Nucleus</location>
    </subcellularLocation>
</comment>
<keyword evidence="4" id="KW-0804">Transcription</keyword>
<dbReference type="PANTHER" id="PTHR31920">
    <property type="entry name" value="B3 DOMAIN-CONTAINING"/>
    <property type="match status" value="1"/>
</dbReference>
<feature type="domain" description="TF-B3" evidence="6">
    <location>
        <begin position="122"/>
        <end position="222"/>
    </location>
</feature>
<dbReference type="GO" id="GO:0003677">
    <property type="term" value="F:DNA binding"/>
    <property type="evidence" value="ECO:0007669"/>
    <property type="project" value="UniProtKB-KW"/>
</dbReference>
<dbReference type="InterPro" id="IPR003340">
    <property type="entry name" value="B3_DNA-bd"/>
</dbReference>
<keyword evidence="5" id="KW-0539">Nucleus</keyword>
<proteinExistence type="predicted"/>
<evidence type="ECO:0000313" key="8">
    <source>
        <dbReference type="EMBL" id="OTG05879.1"/>
    </source>
</evidence>
<dbReference type="InterPro" id="IPR050655">
    <property type="entry name" value="Plant_B3_domain"/>
</dbReference>
<reference evidence="8" key="2">
    <citation type="submission" date="2017-02" db="EMBL/GenBank/DDBJ databases">
        <title>Sunflower complete genome.</title>
        <authorList>
            <person name="Langlade N."/>
            <person name="Munos S."/>
        </authorList>
    </citation>
    <scope>NUCLEOTIDE SEQUENCE [LARGE SCALE GENOMIC DNA]</scope>
    <source>
        <tissue evidence="8">Leaves</tissue>
    </source>
</reference>
<evidence type="ECO:0000256" key="3">
    <source>
        <dbReference type="ARBA" id="ARBA00023125"/>
    </source>
</evidence>